<dbReference type="PROSITE" id="PS51340">
    <property type="entry name" value="MOSC"/>
    <property type="match status" value="1"/>
</dbReference>
<reference evidence="4" key="1">
    <citation type="journal article" date="2020" name="New Phytol.">
        <title>Comparative genomics reveals dynamic genome evolution in host specialist ectomycorrhizal fungi.</title>
        <authorList>
            <person name="Lofgren L.A."/>
            <person name="Nguyen N.H."/>
            <person name="Vilgalys R."/>
            <person name="Ruytinx J."/>
            <person name="Liao H.L."/>
            <person name="Branco S."/>
            <person name="Kuo A."/>
            <person name="LaButti K."/>
            <person name="Lipzen A."/>
            <person name="Andreopoulos W."/>
            <person name="Pangilinan J."/>
            <person name="Riley R."/>
            <person name="Hundley H."/>
            <person name="Na H."/>
            <person name="Barry K."/>
            <person name="Grigoriev I.V."/>
            <person name="Stajich J.E."/>
            <person name="Kennedy P.G."/>
        </authorList>
    </citation>
    <scope>NUCLEOTIDE SEQUENCE</scope>
    <source>
        <strain evidence="4">FC423</strain>
    </source>
</reference>
<dbReference type="InterPro" id="IPR011037">
    <property type="entry name" value="Pyrv_Knase-like_insert_dom_sf"/>
</dbReference>
<accession>A0A9P7EZF7</accession>
<evidence type="ECO:0000259" key="3">
    <source>
        <dbReference type="PROSITE" id="PS51340"/>
    </source>
</evidence>
<feature type="region of interest" description="Disordered" evidence="1">
    <location>
        <begin position="46"/>
        <end position="66"/>
    </location>
</feature>
<dbReference type="AlphaFoldDB" id="A0A9P7EZF7"/>
<evidence type="ECO:0000313" key="4">
    <source>
        <dbReference type="EMBL" id="KAG2099813.1"/>
    </source>
</evidence>
<dbReference type="Pfam" id="PF03473">
    <property type="entry name" value="MOSC"/>
    <property type="match status" value="1"/>
</dbReference>
<dbReference type="InterPro" id="IPR005303">
    <property type="entry name" value="MOCOS_middle"/>
</dbReference>
<feature type="domain" description="MOSC" evidence="3">
    <location>
        <begin position="214"/>
        <end position="383"/>
    </location>
</feature>
<dbReference type="OrthoDB" id="17255at2759"/>
<keyword evidence="2" id="KW-1133">Transmembrane helix</keyword>
<evidence type="ECO:0000256" key="2">
    <source>
        <dbReference type="SAM" id="Phobius"/>
    </source>
</evidence>
<sequence>MKQMVDLSTIWEHGRATLQTLWISIIFLLAPFAYLVLSQRSKSKSVASGRSDKGEAGSTAPDHSKFDTSNIRVTKILIHPIKSCKGTSVPEANYTLHGLDNDRKWCIIKTHNNAVVTARDVAKMVLIHPRIIPASSSEAGRLEVSFPKESGCETFSVPLNPTEEQLQDWENINISLWGKDDIEGYVCQTNIGRSPSEILSEYMGMPVHLAVRGSRQRSCPPTIRFPNLDAPSYFQDGYPLLIVSEESVAAAQELIREMVGMQGIEEKWSSDTLQVERFRPNIVIKGAGAPFFEDILTEFTIDSHHEAVEGASSIIRLVRKCTRCVLPNVHPETGVRDKAVPLKVLMKHRRGLDPGRPRLPCMGCNGVFTANGVVKVGDWIHVCETGFV</sequence>
<dbReference type="RefSeq" id="XP_041289296.1">
    <property type="nucleotide sequence ID" value="XM_041438299.1"/>
</dbReference>
<feature type="transmembrane region" description="Helical" evidence="2">
    <location>
        <begin position="20"/>
        <end position="37"/>
    </location>
</feature>
<dbReference type="Proteomes" id="UP000823399">
    <property type="component" value="Unassembled WGS sequence"/>
</dbReference>
<dbReference type="SUPFAM" id="SSF141673">
    <property type="entry name" value="MOSC N-terminal domain-like"/>
    <property type="match status" value="1"/>
</dbReference>
<dbReference type="GeneID" id="64700558"/>
<evidence type="ECO:0000256" key="1">
    <source>
        <dbReference type="SAM" id="MobiDB-lite"/>
    </source>
</evidence>
<dbReference type="InterPro" id="IPR005302">
    <property type="entry name" value="MoCF_Sase_C"/>
</dbReference>
<organism evidence="4 5">
    <name type="scientific">Suillus discolor</name>
    <dbReference type="NCBI Taxonomy" id="1912936"/>
    <lineage>
        <taxon>Eukaryota</taxon>
        <taxon>Fungi</taxon>
        <taxon>Dikarya</taxon>
        <taxon>Basidiomycota</taxon>
        <taxon>Agaricomycotina</taxon>
        <taxon>Agaricomycetes</taxon>
        <taxon>Agaricomycetidae</taxon>
        <taxon>Boletales</taxon>
        <taxon>Suillineae</taxon>
        <taxon>Suillaceae</taxon>
        <taxon>Suillus</taxon>
    </lineage>
</organism>
<name>A0A9P7EZF7_9AGAM</name>
<dbReference type="GO" id="GO:0030170">
    <property type="term" value="F:pyridoxal phosphate binding"/>
    <property type="evidence" value="ECO:0007669"/>
    <property type="project" value="InterPro"/>
</dbReference>
<proteinExistence type="predicted"/>
<gene>
    <name evidence="4" type="ORF">F5147DRAFT_711068</name>
</gene>
<dbReference type="EMBL" id="JABBWM010000056">
    <property type="protein sequence ID" value="KAG2099813.1"/>
    <property type="molecule type" value="Genomic_DNA"/>
</dbReference>
<evidence type="ECO:0000313" key="5">
    <source>
        <dbReference type="Proteomes" id="UP000823399"/>
    </source>
</evidence>
<keyword evidence="2" id="KW-0812">Transmembrane</keyword>
<dbReference type="PANTHER" id="PTHR14237:SF19">
    <property type="entry name" value="MITOCHONDRIAL AMIDOXIME REDUCING COMPONENT 1"/>
    <property type="match status" value="1"/>
</dbReference>
<dbReference type="GO" id="GO:0030151">
    <property type="term" value="F:molybdenum ion binding"/>
    <property type="evidence" value="ECO:0007669"/>
    <property type="project" value="InterPro"/>
</dbReference>
<keyword evidence="5" id="KW-1185">Reference proteome</keyword>
<dbReference type="GO" id="GO:0003824">
    <property type="term" value="F:catalytic activity"/>
    <property type="evidence" value="ECO:0007669"/>
    <property type="project" value="InterPro"/>
</dbReference>
<comment type="caution">
    <text evidence="4">The sequence shown here is derived from an EMBL/GenBank/DDBJ whole genome shotgun (WGS) entry which is preliminary data.</text>
</comment>
<dbReference type="Pfam" id="PF03476">
    <property type="entry name" value="MOSC_N"/>
    <property type="match status" value="1"/>
</dbReference>
<protein>
    <submittedName>
        <fullName evidence="4">MOSC N-terminal beta barrel domain-containing protein</fullName>
    </submittedName>
</protein>
<dbReference type="SUPFAM" id="SSF50800">
    <property type="entry name" value="PK beta-barrel domain-like"/>
    <property type="match status" value="1"/>
</dbReference>
<dbReference type="PANTHER" id="PTHR14237">
    <property type="entry name" value="MOLYBDOPTERIN COFACTOR SULFURASE MOSC"/>
    <property type="match status" value="1"/>
</dbReference>
<keyword evidence="2" id="KW-0472">Membrane</keyword>